<dbReference type="InterPro" id="IPR050900">
    <property type="entry name" value="Transposase_IS3/IS150/IS904"/>
</dbReference>
<sequence>MTDKQVKTYILTLVKGEASAYGYRKLTSCLRRDYDLIINKKKVYRLYKELDILIPQREVKEKAPRHLAKNRRVTGPNQLCQVDIKYGSVRSSRRFFFLAIAIDVYDRSIVGYYHGHVCEGSHIVSMLEQALQNRGLNDGEKNLIIRSDNGPQFCGWAFHRFCEERGLGEYRLNRPI</sequence>
<dbReference type="RefSeq" id="WP_245030544.1">
    <property type="nucleotide sequence ID" value="NZ_CP095075.1"/>
</dbReference>
<dbReference type="PANTHER" id="PTHR46889:SF4">
    <property type="entry name" value="TRANSPOSASE INSO FOR INSERTION SEQUENCE ELEMENT IS911B-RELATED"/>
    <property type="match status" value="1"/>
</dbReference>
<dbReference type="PROSITE" id="PS50994">
    <property type="entry name" value="INTEGRASE"/>
    <property type="match status" value="1"/>
</dbReference>
<evidence type="ECO:0000259" key="2">
    <source>
        <dbReference type="PROSITE" id="PS50994"/>
    </source>
</evidence>
<dbReference type="Gene3D" id="3.30.420.10">
    <property type="entry name" value="Ribonuclease H-like superfamily/Ribonuclease H"/>
    <property type="match status" value="1"/>
</dbReference>
<dbReference type="Pfam" id="PF13276">
    <property type="entry name" value="HTH_21"/>
    <property type="match status" value="1"/>
</dbReference>
<dbReference type="PANTHER" id="PTHR46889">
    <property type="entry name" value="TRANSPOSASE INSF FOR INSERTION SEQUENCE IS3B-RELATED"/>
    <property type="match status" value="1"/>
</dbReference>
<protein>
    <submittedName>
        <fullName evidence="3">DDE-type integrase/transposase/recombinase</fullName>
    </submittedName>
</protein>
<gene>
    <name evidence="3" type="ORF">MUO15_15530</name>
</gene>
<evidence type="ECO:0000313" key="3">
    <source>
        <dbReference type="EMBL" id="UOR11001.1"/>
    </source>
</evidence>
<dbReference type="Pfam" id="PF00665">
    <property type="entry name" value="rve"/>
    <property type="match status" value="1"/>
</dbReference>
<dbReference type="InterPro" id="IPR025948">
    <property type="entry name" value="HTH-like_dom"/>
</dbReference>
<dbReference type="Proteomes" id="UP000830326">
    <property type="component" value="Chromosome"/>
</dbReference>
<dbReference type="InterPro" id="IPR001584">
    <property type="entry name" value="Integrase_cat-core"/>
</dbReference>
<dbReference type="SUPFAM" id="SSF53098">
    <property type="entry name" value="Ribonuclease H-like"/>
    <property type="match status" value="1"/>
</dbReference>
<organism evidence="3 4">
    <name type="scientific">Halobacillus amylolyticus</name>
    <dbReference type="NCBI Taxonomy" id="2932259"/>
    <lineage>
        <taxon>Bacteria</taxon>
        <taxon>Bacillati</taxon>
        <taxon>Bacillota</taxon>
        <taxon>Bacilli</taxon>
        <taxon>Bacillales</taxon>
        <taxon>Bacillaceae</taxon>
        <taxon>Halobacillus</taxon>
    </lineage>
</organism>
<feature type="domain" description="Integrase catalytic" evidence="2">
    <location>
        <begin position="72"/>
        <end position="176"/>
    </location>
</feature>
<proteinExistence type="predicted"/>
<reference evidence="3" key="1">
    <citation type="submission" date="2022-04" db="EMBL/GenBank/DDBJ databases">
        <title>Halobacillus sp. isolated from saltern.</title>
        <authorList>
            <person name="Won M."/>
            <person name="Lee C.-M."/>
            <person name="Woen H.-Y."/>
            <person name="Kwon S.-W."/>
        </authorList>
    </citation>
    <scope>NUCLEOTIDE SEQUENCE</scope>
    <source>
        <strain evidence="3">SSHM10-5</strain>
    </source>
</reference>
<dbReference type="InterPro" id="IPR012337">
    <property type="entry name" value="RNaseH-like_sf"/>
</dbReference>
<dbReference type="EMBL" id="CP095075">
    <property type="protein sequence ID" value="UOR11001.1"/>
    <property type="molecule type" value="Genomic_DNA"/>
</dbReference>
<evidence type="ECO:0000256" key="1">
    <source>
        <dbReference type="ARBA" id="ARBA00002286"/>
    </source>
</evidence>
<comment type="function">
    <text evidence="1">Involved in the transposition of the insertion sequence.</text>
</comment>
<accession>A0ABY4H812</accession>
<dbReference type="InterPro" id="IPR036397">
    <property type="entry name" value="RNaseH_sf"/>
</dbReference>
<keyword evidence="4" id="KW-1185">Reference proteome</keyword>
<name>A0ABY4H812_9BACI</name>
<evidence type="ECO:0000313" key="4">
    <source>
        <dbReference type="Proteomes" id="UP000830326"/>
    </source>
</evidence>